<name>A0ABS4DPE0_9GAMM</name>
<gene>
    <name evidence="2" type="ORF">J7I44_11485</name>
</gene>
<dbReference type="RefSeq" id="WP_209620668.1">
    <property type="nucleotide sequence ID" value="NZ_JAGJRS010000021.1"/>
</dbReference>
<dbReference type="InterPro" id="IPR047114">
    <property type="entry name" value="YciF"/>
</dbReference>
<dbReference type="CDD" id="cd07909">
    <property type="entry name" value="YciF"/>
    <property type="match status" value="1"/>
</dbReference>
<evidence type="ECO:0000256" key="1">
    <source>
        <dbReference type="SAM" id="MobiDB-lite"/>
    </source>
</evidence>
<evidence type="ECO:0000313" key="2">
    <source>
        <dbReference type="EMBL" id="MBP1474923.1"/>
    </source>
</evidence>
<reference evidence="2 3" key="1">
    <citation type="submission" date="2021-04" db="EMBL/GenBank/DDBJ databases">
        <authorList>
            <person name="Huq M.A."/>
        </authorList>
    </citation>
    <scope>NUCLEOTIDE SEQUENCE [LARGE SCALE GENOMIC DNA]</scope>
    <source>
        <strain evidence="2 3">MAH-13</strain>
    </source>
</reference>
<dbReference type="InterPro" id="IPR010287">
    <property type="entry name" value="DUF892_YciF-like"/>
</dbReference>
<organism evidence="2 3">
    <name type="scientific">Frateuria flava</name>
    <dbReference type="NCBI Taxonomy" id="2821489"/>
    <lineage>
        <taxon>Bacteria</taxon>
        <taxon>Pseudomonadati</taxon>
        <taxon>Pseudomonadota</taxon>
        <taxon>Gammaproteobacteria</taxon>
        <taxon>Lysobacterales</taxon>
        <taxon>Rhodanobacteraceae</taxon>
        <taxon>Frateuria</taxon>
    </lineage>
</organism>
<dbReference type="Gene3D" id="1.20.1260.10">
    <property type="match status" value="1"/>
</dbReference>
<dbReference type="PANTHER" id="PTHR30565:SF9">
    <property type="entry name" value="PROTEIN YCIF"/>
    <property type="match status" value="1"/>
</dbReference>
<dbReference type="Pfam" id="PF05974">
    <property type="entry name" value="DUF892"/>
    <property type="match status" value="1"/>
</dbReference>
<protein>
    <submittedName>
        <fullName evidence="2">Ferritin-like domain-containing protein</fullName>
    </submittedName>
</protein>
<dbReference type="EMBL" id="JAGJRS010000021">
    <property type="protein sequence ID" value="MBP1474923.1"/>
    <property type="molecule type" value="Genomic_DNA"/>
</dbReference>
<dbReference type="InterPro" id="IPR012347">
    <property type="entry name" value="Ferritin-like"/>
</dbReference>
<sequence length="178" mass="19787">MTIKTMQDFFIHELSDIYSAEKQLAKALPRLSRAAESQDLSKAFDQHLHETRGQIERIDGIVEDLDIRLKRIKCQGMEGLVDEAREIIETVPRGALCDAALIAGAQKAEHYEIASYGTLCVLARQIGHEDAAKRLDQTLQEEKATDQKLTQLAEQGGVNQQASQQGGQKHAPSSEVRH</sequence>
<evidence type="ECO:0000313" key="3">
    <source>
        <dbReference type="Proteomes" id="UP000823790"/>
    </source>
</evidence>
<feature type="region of interest" description="Disordered" evidence="1">
    <location>
        <begin position="146"/>
        <end position="178"/>
    </location>
</feature>
<dbReference type="SUPFAM" id="SSF47240">
    <property type="entry name" value="Ferritin-like"/>
    <property type="match status" value="1"/>
</dbReference>
<feature type="compositionally biased region" description="Polar residues" evidence="1">
    <location>
        <begin position="147"/>
        <end position="167"/>
    </location>
</feature>
<keyword evidence="3" id="KW-1185">Reference proteome</keyword>
<comment type="caution">
    <text evidence="2">The sequence shown here is derived from an EMBL/GenBank/DDBJ whole genome shotgun (WGS) entry which is preliminary data.</text>
</comment>
<accession>A0ABS4DPE0</accession>
<dbReference type="PANTHER" id="PTHR30565">
    <property type="entry name" value="PROTEIN YCIF"/>
    <property type="match status" value="1"/>
</dbReference>
<proteinExistence type="predicted"/>
<dbReference type="InterPro" id="IPR009078">
    <property type="entry name" value="Ferritin-like_SF"/>
</dbReference>
<dbReference type="Proteomes" id="UP000823790">
    <property type="component" value="Unassembled WGS sequence"/>
</dbReference>